<protein>
    <submittedName>
        <fullName evidence="1">Uncharacterized protein</fullName>
    </submittedName>
</protein>
<proteinExistence type="predicted"/>
<dbReference type="EMBL" id="CP006644">
    <property type="protein sequence ID" value="AHE52308.1"/>
    <property type="molecule type" value="Genomic_DNA"/>
</dbReference>
<dbReference type="AlphaFoldDB" id="W0A7J4"/>
<gene>
    <name evidence="1" type="ORF">NX02_02750</name>
</gene>
<organism evidence="1 2">
    <name type="scientific">Sphingomonas sanxanigenens DSM 19645 = NX02</name>
    <dbReference type="NCBI Taxonomy" id="1123269"/>
    <lineage>
        <taxon>Bacteria</taxon>
        <taxon>Pseudomonadati</taxon>
        <taxon>Pseudomonadota</taxon>
        <taxon>Alphaproteobacteria</taxon>
        <taxon>Sphingomonadales</taxon>
        <taxon>Sphingomonadaceae</taxon>
        <taxon>Sphingomonas</taxon>
    </lineage>
</organism>
<dbReference type="HOGENOM" id="CLU_3140808_0_0_5"/>
<reference evidence="1 2" key="1">
    <citation type="submission" date="2013-07" db="EMBL/GenBank/DDBJ databases">
        <title>Completed genome of Sphingomonas sanxanigenens NX02.</title>
        <authorList>
            <person name="Ma T."/>
            <person name="Huang H."/>
            <person name="Wu M."/>
            <person name="Li X."/>
            <person name="Li G."/>
        </authorList>
    </citation>
    <scope>NUCLEOTIDE SEQUENCE [LARGE SCALE GENOMIC DNA]</scope>
    <source>
        <strain evidence="1 2">NX02</strain>
    </source>
</reference>
<dbReference type="PATRIC" id="fig|1123269.5.peg.532"/>
<sequence length="49" mass="5359">MSDFEGKAVILTALRWGLATQWRRTPLLSGQASLNAGGRYPVDGDNLVR</sequence>
<dbReference type="RefSeq" id="WP_158013866.1">
    <property type="nucleotide sequence ID" value="NZ_CP006644.1"/>
</dbReference>
<evidence type="ECO:0000313" key="1">
    <source>
        <dbReference type="EMBL" id="AHE52308.1"/>
    </source>
</evidence>
<name>W0A7J4_9SPHN</name>
<keyword evidence="2" id="KW-1185">Reference proteome</keyword>
<evidence type="ECO:0000313" key="2">
    <source>
        <dbReference type="Proteomes" id="UP000018851"/>
    </source>
</evidence>
<dbReference type="KEGG" id="ssan:NX02_02750"/>
<accession>W0A7J4</accession>
<dbReference type="Proteomes" id="UP000018851">
    <property type="component" value="Chromosome"/>
</dbReference>
<dbReference type="STRING" id="1123269.NX02_02750"/>